<sequence>MKVETLKPLKRKKHCNCKHSRCLKLEPANARIAKNFDGSQKRQALFHSENANNITYLQQAANVVITEAVATSAFAPFSSNQVEFYIDSNNLYKKKLLFLILMINFTKISFVPSLYSSSSSLMLVHQDFVIS</sequence>
<feature type="transmembrane region" description="Helical" evidence="1">
    <location>
        <begin position="96"/>
        <end position="115"/>
    </location>
</feature>
<dbReference type="Proteomes" id="UP000266723">
    <property type="component" value="Unassembled WGS sequence"/>
</dbReference>
<keyword evidence="1" id="KW-0812">Transmembrane</keyword>
<evidence type="ECO:0000313" key="3">
    <source>
        <dbReference type="Proteomes" id="UP000266723"/>
    </source>
</evidence>
<comment type="caution">
    <text evidence="2">The sequence shown here is derived from an EMBL/GenBank/DDBJ whole genome shotgun (WGS) entry which is preliminary data.</text>
</comment>
<protein>
    <submittedName>
        <fullName evidence="2">Uncharacterized protein</fullName>
    </submittedName>
</protein>
<dbReference type="EMBL" id="QGKV02000759">
    <property type="protein sequence ID" value="KAF3561713.1"/>
    <property type="molecule type" value="Genomic_DNA"/>
</dbReference>
<keyword evidence="3" id="KW-1185">Reference proteome</keyword>
<proteinExistence type="predicted"/>
<keyword evidence="1" id="KW-1133">Transmembrane helix</keyword>
<accession>A0ABQ7CNU6</accession>
<reference evidence="2 3" key="1">
    <citation type="journal article" date="2020" name="BMC Genomics">
        <title>Intraspecific diversification of the crop wild relative Brassica cretica Lam. using demographic model selection.</title>
        <authorList>
            <person name="Kioukis A."/>
            <person name="Michalopoulou V.A."/>
            <person name="Briers L."/>
            <person name="Pirintsos S."/>
            <person name="Studholme D.J."/>
            <person name="Pavlidis P."/>
            <person name="Sarris P.F."/>
        </authorList>
    </citation>
    <scope>NUCLEOTIDE SEQUENCE [LARGE SCALE GENOMIC DNA]</scope>
    <source>
        <strain evidence="3">cv. PFS-1207/04</strain>
    </source>
</reference>
<keyword evidence="1" id="KW-0472">Membrane</keyword>
<evidence type="ECO:0000313" key="2">
    <source>
        <dbReference type="EMBL" id="KAF3561713.1"/>
    </source>
</evidence>
<gene>
    <name evidence="2" type="ORF">DY000_02012426</name>
</gene>
<name>A0ABQ7CNU6_BRACR</name>
<organism evidence="2 3">
    <name type="scientific">Brassica cretica</name>
    <name type="common">Mustard</name>
    <dbReference type="NCBI Taxonomy" id="69181"/>
    <lineage>
        <taxon>Eukaryota</taxon>
        <taxon>Viridiplantae</taxon>
        <taxon>Streptophyta</taxon>
        <taxon>Embryophyta</taxon>
        <taxon>Tracheophyta</taxon>
        <taxon>Spermatophyta</taxon>
        <taxon>Magnoliopsida</taxon>
        <taxon>eudicotyledons</taxon>
        <taxon>Gunneridae</taxon>
        <taxon>Pentapetalae</taxon>
        <taxon>rosids</taxon>
        <taxon>malvids</taxon>
        <taxon>Brassicales</taxon>
        <taxon>Brassicaceae</taxon>
        <taxon>Brassiceae</taxon>
        <taxon>Brassica</taxon>
    </lineage>
</organism>
<evidence type="ECO:0000256" key="1">
    <source>
        <dbReference type="SAM" id="Phobius"/>
    </source>
</evidence>